<accession>A0A6J5RA59</accession>
<dbReference type="EMBL" id="LR796628">
    <property type="protein sequence ID" value="CAB4155546.1"/>
    <property type="molecule type" value="Genomic_DNA"/>
</dbReference>
<evidence type="ECO:0000313" key="5">
    <source>
        <dbReference type="EMBL" id="CAB4195440.1"/>
    </source>
</evidence>
<proteinExistence type="predicted"/>
<evidence type="ECO:0000313" key="6">
    <source>
        <dbReference type="EMBL" id="CAB4210449.1"/>
    </source>
</evidence>
<evidence type="ECO:0000313" key="4">
    <source>
        <dbReference type="EMBL" id="CAB4190568.1"/>
    </source>
</evidence>
<evidence type="ECO:0000313" key="3">
    <source>
        <dbReference type="EMBL" id="CAB4181784.1"/>
    </source>
</evidence>
<gene>
    <name evidence="3" type="ORF">UFOVP1064_63</name>
    <name evidence="4" type="ORF">UFOVP1197_74</name>
    <name evidence="5" type="ORF">UFOVP1294_16</name>
    <name evidence="6" type="ORF">UFOVP1412_19</name>
    <name evidence="7" type="ORF">UFOVP1515_52</name>
    <name evidence="1" type="ORF">UFOVP659_12</name>
    <name evidence="2" type="ORF">UFOVP885_65</name>
</gene>
<organism evidence="4">
    <name type="scientific">uncultured Caudovirales phage</name>
    <dbReference type="NCBI Taxonomy" id="2100421"/>
    <lineage>
        <taxon>Viruses</taxon>
        <taxon>Duplodnaviria</taxon>
        <taxon>Heunggongvirae</taxon>
        <taxon>Uroviricota</taxon>
        <taxon>Caudoviricetes</taxon>
        <taxon>Peduoviridae</taxon>
        <taxon>Maltschvirus</taxon>
        <taxon>Maltschvirus maltsch</taxon>
    </lineage>
</organism>
<evidence type="ECO:0000313" key="2">
    <source>
        <dbReference type="EMBL" id="CAB4169588.1"/>
    </source>
</evidence>
<dbReference type="EMBL" id="LR798365">
    <property type="protein sequence ID" value="CAB5226837.1"/>
    <property type="molecule type" value="Genomic_DNA"/>
</dbReference>
<reference evidence="4" key="1">
    <citation type="submission" date="2020-05" db="EMBL/GenBank/DDBJ databases">
        <authorList>
            <person name="Chiriac C."/>
            <person name="Salcher M."/>
            <person name="Ghai R."/>
            <person name="Kavagutti S V."/>
        </authorList>
    </citation>
    <scope>NUCLEOTIDE SEQUENCE</scope>
</reference>
<evidence type="ECO:0000313" key="7">
    <source>
        <dbReference type="EMBL" id="CAB5226837.1"/>
    </source>
</evidence>
<evidence type="ECO:0008006" key="8">
    <source>
        <dbReference type="Google" id="ProtNLM"/>
    </source>
</evidence>
<dbReference type="EMBL" id="LR797154">
    <property type="protein sequence ID" value="CAB4190568.1"/>
    <property type="molecule type" value="Genomic_DNA"/>
</dbReference>
<name>A0A6J5RA59_9CAUD</name>
<dbReference type="EMBL" id="LR797015">
    <property type="protein sequence ID" value="CAB4181784.1"/>
    <property type="molecule type" value="Genomic_DNA"/>
</dbReference>
<dbReference type="EMBL" id="LR797365">
    <property type="protein sequence ID" value="CAB4210449.1"/>
    <property type="molecule type" value="Genomic_DNA"/>
</dbReference>
<dbReference type="EMBL" id="LR796846">
    <property type="protein sequence ID" value="CAB4169588.1"/>
    <property type="molecule type" value="Genomic_DNA"/>
</dbReference>
<sequence length="191" mass="21964">MDYPKTRKEAKETGAKYYFTGDPCTRGHIAPRKTKGLCTECMKEDWTVDNLRRAESPKSEAAKAAGRRYYEKNRDLVLAKANNQAPTDRRAYRNAWKERNPEVVQASANAWKRRARHAMPKWLTVEHKKQIREMYLAARKLTATAGTKYVVDHIVPLRSEVVCGLHVPWNLQIMTHNDNCAKSNKLSTSSF</sequence>
<evidence type="ECO:0000313" key="1">
    <source>
        <dbReference type="EMBL" id="CAB4155546.1"/>
    </source>
</evidence>
<protein>
    <recommendedName>
        <fullName evidence="8">HNHc domain containing protein</fullName>
    </recommendedName>
</protein>
<dbReference type="EMBL" id="LR797241">
    <property type="protein sequence ID" value="CAB4195440.1"/>
    <property type="molecule type" value="Genomic_DNA"/>
</dbReference>